<comment type="subcellular location">
    <subcellularLocation>
        <location evidence="1">Nucleus</location>
    </subcellularLocation>
</comment>
<dbReference type="GO" id="GO:0060261">
    <property type="term" value="P:positive regulation of transcription initiation by RNA polymerase II"/>
    <property type="evidence" value="ECO:0007669"/>
    <property type="project" value="InterPro"/>
</dbReference>
<dbReference type="GO" id="GO:0005634">
    <property type="term" value="C:nucleus"/>
    <property type="evidence" value="ECO:0007669"/>
    <property type="project" value="UniProtKB-SubCell"/>
</dbReference>
<dbReference type="GO" id="GO:0003713">
    <property type="term" value="F:transcription coactivator activity"/>
    <property type="evidence" value="ECO:0007669"/>
    <property type="project" value="InterPro"/>
</dbReference>
<dbReference type="InterPro" id="IPR003173">
    <property type="entry name" value="PC4_C"/>
</dbReference>
<dbReference type="EMBL" id="JAEHOE010000038">
    <property type="protein sequence ID" value="KAG2493388.1"/>
    <property type="molecule type" value="Genomic_DNA"/>
</dbReference>
<comment type="similarity">
    <text evidence="2">Belongs to the transcriptional coactivator PC4 family.</text>
</comment>
<dbReference type="InterPro" id="IPR045125">
    <property type="entry name" value="Sub1/Tcp4-like"/>
</dbReference>
<dbReference type="Gene3D" id="2.30.31.10">
    <property type="entry name" value="Transcriptional Coactivator Pc4, Chain A"/>
    <property type="match status" value="1"/>
</dbReference>
<dbReference type="Pfam" id="PF02229">
    <property type="entry name" value="PC4"/>
    <property type="match status" value="1"/>
</dbReference>
<dbReference type="PANTHER" id="PTHR13215">
    <property type="entry name" value="RNA POLYMERASE II TRANSCRIPTIONAL COACTIVATOR"/>
    <property type="match status" value="1"/>
</dbReference>
<organism evidence="8 9">
    <name type="scientific">Edaphochlamys debaryana</name>
    <dbReference type="NCBI Taxonomy" id="47281"/>
    <lineage>
        <taxon>Eukaryota</taxon>
        <taxon>Viridiplantae</taxon>
        <taxon>Chlorophyta</taxon>
        <taxon>core chlorophytes</taxon>
        <taxon>Chlorophyceae</taxon>
        <taxon>CS clade</taxon>
        <taxon>Chlamydomonadales</taxon>
        <taxon>Chlamydomonadales incertae sedis</taxon>
        <taxon>Edaphochlamys</taxon>
    </lineage>
</organism>
<evidence type="ECO:0000256" key="4">
    <source>
        <dbReference type="ARBA" id="ARBA00023125"/>
    </source>
</evidence>
<protein>
    <recommendedName>
        <fullName evidence="7">Transcriptional coactivator p15 (PC4) C-terminal domain-containing protein</fullName>
    </recommendedName>
</protein>
<evidence type="ECO:0000256" key="6">
    <source>
        <dbReference type="ARBA" id="ARBA00023242"/>
    </source>
</evidence>
<dbReference type="AlphaFoldDB" id="A0A835Y2C1"/>
<evidence type="ECO:0000256" key="5">
    <source>
        <dbReference type="ARBA" id="ARBA00023163"/>
    </source>
</evidence>
<evidence type="ECO:0000256" key="2">
    <source>
        <dbReference type="ARBA" id="ARBA00009001"/>
    </source>
</evidence>
<keyword evidence="6" id="KW-0539">Nucleus</keyword>
<reference evidence="8" key="1">
    <citation type="journal article" date="2020" name="bioRxiv">
        <title>Comparative genomics of Chlamydomonas.</title>
        <authorList>
            <person name="Craig R.J."/>
            <person name="Hasan A.R."/>
            <person name="Ness R.W."/>
            <person name="Keightley P.D."/>
        </authorList>
    </citation>
    <scope>NUCLEOTIDE SEQUENCE</scope>
    <source>
        <strain evidence="8">CCAP 11/70</strain>
    </source>
</reference>
<keyword evidence="5" id="KW-0804">Transcription</keyword>
<evidence type="ECO:0000259" key="7">
    <source>
        <dbReference type="Pfam" id="PF02229"/>
    </source>
</evidence>
<proteinExistence type="inferred from homology"/>
<sequence length="173" mass="18043">MKGIELTKQEVALLTNAGEELCAAAGLQPPPPPPVVAAPARSLEVVGLGNKKHASVSRAEGALVVRLEARGAEEKGISLSPSDWATVAASVPAVSEALGRRDVAFSVQLSGSRRVTISDWNGATYVQVREFYEKYGKQLPGNKGLGMNPTEWAVLAAAVERLSGALARAQGTV</sequence>
<dbReference type="OrthoDB" id="2505440at2759"/>
<keyword evidence="9" id="KW-1185">Reference proteome</keyword>
<name>A0A835Y2C1_9CHLO</name>
<dbReference type="GO" id="GO:0003677">
    <property type="term" value="F:DNA binding"/>
    <property type="evidence" value="ECO:0007669"/>
    <property type="project" value="UniProtKB-KW"/>
</dbReference>
<dbReference type="Proteomes" id="UP000612055">
    <property type="component" value="Unassembled WGS sequence"/>
</dbReference>
<keyword evidence="3" id="KW-0805">Transcription regulation</keyword>
<evidence type="ECO:0000313" key="8">
    <source>
        <dbReference type="EMBL" id="KAG2493388.1"/>
    </source>
</evidence>
<comment type="caution">
    <text evidence="8">The sequence shown here is derived from an EMBL/GenBank/DDBJ whole genome shotgun (WGS) entry which is preliminary data.</text>
</comment>
<feature type="domain" description="Transcriptional coactivator p15 (PC4) C-terminal" evidence="7">
    <location>
        <begin position="108"/>
        <end position="157"/>
    </location>
</feature>
<dbReference type="InterPro" id="IPR009044">
    <property type="entry name" value="ssDNA-bd_transcriptional_reg"/>
</dbReference>
<dbReference type="SUPFAM" id="SSF54447">
    <property type="entry name" value="ssDNA-binding transcriptional regulator domain"/>
    <property type="match status" value="1"/>
</dbReference>
<evidence type="ECO:0000256" key="1">
    <source>
        <dbReference type="ARBA" id="ARBA00004123"/>
    </source>
</evidence>
<evidence type="ECO:0000313" key="9">
    <source>
        <dbReference type="Proteomes" id="UP000612055"/>
    </source>
</evidence>
<keyword evidence="4" id="KW-0238">DNA-binding</keyword>
<accession>A0A835Y2C1</accession>
<evidence type="ECO:0000256" key="3">
    <source>
        <dbReference type="ARBA" id="ARBA00023015"/>
    </source>
</evidence>
<gene>
    <name evidence="8" type="ORF">HYH03_008519</name>
</gene>